<proteinExistence type="predicted"/>
<reference evidence="3 4" key="1">
    <citation type="submission" date="2019-03" db="EMBL/GenBank/DDBJ databases">
        <title>Genomic Encyclopedia of Type Strains, Phase IV (KMG-IV): sequencing the most valuable type-strain genomes for metagenomic binning, comparative biology and taxonomic classification.</title>
        <authorList>
            <person name="Goeker M."/>
        </authorList>
    </citation>
    <scope>NUCLEOTIDE SEQUENCE [LARGE SCALE GENOMIC DNA]</scope>
    <source>
        <strain evidence="3 4">DSM 11901</strain>
    </source>
</reference>
<dbReference type="PANTHER" id="PTHR38431:SF1">
    <property type="entry name" value="BLL2305 PROTEIN"/>
    <property type="match status" value="1"/>
</dbReference>
<accession>A0A4R6RPQ5</accession>
<dbReference type="EMBL" id="SNXW01000001">
    <property type="protein sequence ID" value="TDP88195.1"/>
    <property type="molecule type" value="Genomic_DNA"/>
</dbReference>
<comment type="caution">
    <text evidence="3">The sequence shown here is derived from an EMBL/GenBank/DDBJ whole genome shotgun (WGS) entry which is preliminary data.</text>
</comment>
<dbReference type="InterPro" id="IPR036388">
    <property type="entry name" value="WH-like_DNA-bd_sf"/>
</dbReference>
<dbReference type="AlphaFoldDB" id="A0A4R6RPQ5"/>
<organism evidence="3 4">
    <name type="scientific">Aquabacterium commune</name>
    <dbReference type="NCBI Taxonomy" id="70586"/>
    <lineage>
        <taxon>Bacteria</taxon>
        <taxon>Pseudomonadati</taxon>
        <taxon>Pseudomonadota</taxon>
        <taxon>Betaproteobacteria</taxon>
        <taxon>Burkholderiales</taxon>
        <taxon>Aquabacterium</taxon>
    </lineage>
</organism>
<dbReference type="Pfam" id="PF00126">
    <property type="entry name" value="HTH_1"/>
    <property type="match status" value="1"/>
</dbReference>
<keyword evidence="4" id="KW-1185">Reference proteome</keyword>
<feature type="domain" description="HTH lysR-type" evidence="1">
    <location>
        <begin position="23"/>
        <end position="81"/>
    </location>
</feature>
<evidence type="ECO:0000313" key="3">
    <source>
        <dbReference type="EMBL" id="TDP88195.1"/>
    </source>
</evidence>
<dbReference type="Gene3D" id="1.10.10.10">
    <property type="entry name" value="Winged helix-like DNA-binding domain superfamily/Winged helix DNA-binding domain"/>
    <property type="match status" value="1"/>
</dbReference>
<name>A0A4R6RPQ5_9BURK</name>
<sequence>MHTVSITPHWTITDDSGQQLSPRLLSLLAEVQEHGSLSGACKHTGASYRHAWNLVRQGQAQLGMPLLNMDRGKGSTLTPLAERLVWAGHRIQARLSPTLESLASELEAELGRVLSAGATGLRVHASHGFAVEKLLEVLAQRGERIDRKYVGSQEGVASLHAGSCDLAGFHVPQGVFEDVALQHYAQWLSPKHSRVIHMATRRQGLFVAHGNPLEIYGVQDLARKGVRFVNRQPSSGTRFLLECCLRQAKVPTSQIAGWELAEFTHAAVAAYVASGMADVGFGVEPPARRFKLDFVPVATERYFFLCRDADLQRPELQAVLEVMRGEAFHAVVNALPGYSAVKCGQVETLQKAFPQMASGRRR</sequence>
<evidence type="ECO:0000259" key="2">
    <source>
        <dbReference type="Pfam" id="PF12727"/>
    </source>
</evidence>
<dbReference type="GO" id="GO:0003700">
    <property type="term" value="F:DNA-binding transcription factor activity"/>
    <property type="evidence" value="ECO:0007669"/>
    <property type="project" value="InterPro"/>
</dbReference>
<dbReference type="InterPro" id="IPR036390">
    <property type="entry name" value="WH_DNA-bd_sf"/>
</dbReference>
<dbReference type="OrthoDB" id="9805928at2"/>
<dbReference type="Pfam" id="PF12727">
    <property type="entry name" value="PBP_like"/>
    <property type="match status" value="1"/>
</dbReference>
<dbReference type="RefSeq" id="WP_133605834.1">
    <property type="nucleotide sequence ID" value="NZ_SNXW01000001.1"/>
</dbReference>
<gene>
    <name evidence="3" type="ORF">EV672_101340</name>
</gene>
<feature type="domain" description="PBP" evidence="2">
    <location>
        <begin position="141"/>
        <end position="324"/>
    </location>
</feature>
<dbReference type="Proteomes" id="UP000294593">
    <property type="component" value="Unassembled WGS sequence"/>
</dbReference>
<protein>
    <submittedName>
        <fullName evidence="3">Molybdate transport repressor ModE-like protein</fullName>
    </submittedName>
</protein>
<dbReference type="InterPro" id="IPR000847">
    <property type="entry name" value="LysR_HTH_N"/>
</dbReference>
<evidence type="ECO:0000313" key="4">
    <source>
        <dbReference type="Proteomes" id="UP000294593"/>
    </source>
</evidence>
<dbReference type="InterPro" id="IPR024370">
    <property type="entry name" value="PBP_domain"/>
</dbReference>
<dbReference type="PANTHER" id="PTHR38431">
    <property type="entry name" value="BLL2305 PROTEIN"/>
    <property type="match status" value="1"/>
</dbReference>
<dbReference type="SUPFAM" id="SSF46785">
    <property type="entry name" value="Winged helix' DNA-binding domain"/>
    <property type="match status" value="1"/>
</dbReference>
<dbReference type="SUPFAM" id="SSF53850">
    <property type="entry name" value="Periplasmic binding protein-like II"/>
    <property type="match status" value="1"/>
</dbReference>
<evidence type="ECO:0000259" key="1">
    <source>
        <dbReference type="Pfam" id="PF00126"/>
    </source>
</evidence>